<sequence length="301" mass="35139">RSTVGGFVRNEFEQSLNRLHFWAEEAQKCKRFKLCSNSFLTKPPTVLLAERQYKRVPLLVGMNSNDLHNSPSIIGSTTNDFHNKSETEKENFANWLLRVLEKIPNIRYSELSYHFPEIQQLYFNQSERDNGDLLISSSSLNNFLYEAVVVHGLWKFAMTYAYDKPVYPYIITFQGTTKSMFHDESENRAFPDGIEFLTPSLPNLHEFESGSDEELFSQHLVHLWATFATHQKPVDVWDDKQTWLPMSVAQLNGEKPVTWYGLDKHVQKISAPFMQRMKFWDKLFKKETGIDELIKVVTNEL</sequence>
<dbReference type="Proteomes" id="UP000094527">
    <property type="component" value="Unassembled WGS sequence"/>
</dbReference>
<feature type="domain" description="Carboxylesterase type B" evidence="2">
    <location>
        <begin position="36"/>
        <end position="280"/>
    </location>
</feature>
<dbReference type="EMBL" id="LJIJ01000549">
    <property type="protein sequence ID" value="ODM96340.1"/>
    <property type="molecule type" value="Genomic_DNA"/>
</dbReference>
<comment type="caution">
    <text evidence="3">The sequence shown here is derived from an EMBL/GenBank/DDBJ whole genome shotgun (WGS) entry which is preliminary data.</text>
</comment>
<feature type="non-terminal residue" evidence="3">
    <location>
        <position position="1"/>
    </location>
</feature>
<accession>A0A1D2MTB2</accession>
<proteinExistence type="predicted"/>
<reference evidence="3 4" key="1">
    <citation type="journal article" date="2016" name="Genome Biol. Evol.">
        <title>Gene Family Evolution Reflects Adaptation to Soil Environmental Stressors in the Genome of the Collembolan Orchesella cincta.</title>
        <authorList>
            <person name="Faddeeva-Vakhrusheva A."/>
            <person name="Derks M.F."/>
            <person name="Anvar S.Y."/>
            <person name="Agamennone V."/>
            <person name="Suring W."/>
            <person name="Smit S."/>
            <person name="van Straalen N.M."/>
            <person name="Roelofs D."/>
        </authorList>
    </citation>
    <scope>NUCLEOTIDE SEQUENCE [LARGE SCALE GENOMIC DNA]</scope>
    <source>
        <tissue evidence="3">Mixed pool</tissue>
    </source>
</reference>
<keyword evidence="1" id="KW-0325">Glycoprotein</keyword>
<evidence type="ECO:0000313" key="4">
    <source>
        <dbReference type="Proteomes" id="UP000094527"/>
    </source>
</evidence>
<evidence type="ECO:0000259" key="2">
    <source>
        <dbReference type="Pfam" id="PF00135"/>
    </source>
</evidence>
<dbReference type="Gene3D" id="3.40.50.1820">
    <property type="entry name" value="alpha/beta hydrolase"/>
    <property type="match status" value="1"/>
</dbReference>
<evidence type="ECO:0000256" key="1">
    <source>
        <dbReference type="ARBA" id="ARBA00023180"/>
    </source>
</evidence>
<protein>
    <submittedName>
        <fullName evidence="3">Carboxylesterase 5A</fullName>
    </submittedName>
</protein>
<dbReference type="InterPro" id="IPR029058">
    <property type="entry name" value="AB_hydrolase_fold"/>
</dbReference>
<dbReference type="AlphaFoldDB" id="A0A1D2MTB2"/>
<organism evidence="3 4">
    <name type="scientific">Orchesella cincta</name>
    <name type="common">Springtail</name>
    <name type="synonym">Podura cincta</name>
    <dbReference type="NCBI Taxonomy" id="48709"/>
    <lineage>
        <taxon>Eukaryota</taxon>
        <taxon>Metazoa</taxon>
        <taxon>Ecdysozoa</taxon>
        <taxon>Arthropoda</taxon>
        <taxon>Hexapoda</taxon>
        <taxon>Collembola</taxon>
        <taxon>Entomobryomorpha</taxon>
        <taxon>Entomobryoidea</taxon>
        <taxon>Orchesellidae</taxon>
        <taxon>Orchesellinae</taxon>
        <taxon>Orchesella</taxon>
    </lineage>
</organism>
<feature type="non-terminal residue" evidence="3">
    <location>
        <position position="301"/>
    </location>
</feature>
<evidence type="ECO:0000313" key="3">
    <source>
        <dbReference type="EMBL" id="ODM96340.1"/>
    </source>
</evidence>
<dbReference type="InterPro" id="IPR002018">
    <property type="entry name" value="CarbesteraseB"/>
</dbReference>
<name>A0A1D2MTB2_ORCCI</name>
<dbReference type="InterPro" id="IPR050309">
    <property type="entry name" value="Type-B_Carboxylest/Lipase"/>
</dbReference>
<dbReference type="SUPFAM" id="SSF53474">
    <property type="entry name" value="alpha/beta-Hydrolases"/>
    <property type="match status" value="1"/>
</dbReference>
<dbReference type="PANTHER" id="PTHR11559">
    <property type="entry name" value="CARBOXYLESTERASE"/>
    <property type="match status" value="1"/>
</dbReference>
<dbReference type="Pfam" id="PF00135">
    <property type="entry name" value="COesterase"/>
    <property type="match status" value="1"/>
</dbReference>
<keyword evidence="4" id="KW-1185">Reference proteome</keyword>
<gene>
    <name evidence="3" type="ORF">Ocin01_10334</name>
</gene>